<dbReference type="GO" id="GO:0032434">
    <property type="term" value="P:regulation of proteasomal ubiquitin-dependent protein catabolic process"/>
    <property type="evidence" value="ECO:0007669"/>
    <property type="project" value="TreeGrafter"/>
</dbReference>
<dbReference type="InterPro" id="IPR018611">
    <property type="entry name" value="Ufl1"/>
</dbReference>
<dbReference type="InterPro" id="IPR056761">
    <property type="entry name" value="Ufl1-like_C"/>
</dbReference>
<sequence>MSNDWDEVKRLAADFQKAQLTSTLQKLSERNCVEIVALLLEKQLLEVIFTNDGKEYITPDHLEREIQDELYVNGGRVNLVEVSKTLNVDLTRIEQIAEKIAKENPSIHFILGQLIDEDYITYIAQEIQEKLQQKGEITVNDLTEQLDLPSDFLQHDIIEKHLGKIIKGRQDPTNPRNFFTQAYVQRCKAKIRGALSALTRPTNVSVILQQINVQQKIFHTLLDELNPAGYVTSKVANAQYVPHIYARIQSDWVNSFYRQNGFLEYEAFTKLGISNAKQFINKHLAEEQFIYLKRWAVSEKLLELTIIPSLMATKQFIDLSSILPSNMSTADKEELFEIIISKKLNNISNQYILLGSEKGSSIAFTTSYLEELIEPCRAMARCKAKSSVEAGIYQQYLTAKLMSQKSLTETEEDSMKLDKKDERRKKASSGKAGGGSQGRETKTKSTKKHARGGPGKRGNVDSDEEDNDIESLGKARKQLELVTMADIIEVINKETLKLNMEELNEDIAALYHEQLNQLAMNTAQELYEATLQKSAAGGGRQSHASVQEKINALLIDLRLYEKGLKLFQANVQTELIKYLLKSMGNDICNELLVYIANECQIELKNNNLNVDQRNKLAQECGNYKAPLLDLNKALSKTVDEFVLATETLLKSCSMIIKKIDKKKDRQLIIQHREKLLEQLKQQTEPAVILHLTALVLFTTITGCILHASGKFVGQILAFIKASVNDEQNRLLMDYQDLVINVLRLSKEDEEYQKSLEQLQEMESQIKHLALSFEKPGFIKTD</sequence>
<protein>
    <recommendedName>
        <fullName evidence="3">E3 UFM1-protein ligase 1 homolog</fullName>
    </recommendedName>
    <alternativeName>
        <fullName evidence="6">E3 UFM1-protein transferase 1 homolog</fullName>
    </alternativeName>
</protein>
<keyword evidence="7" id="KW-0175">Coiled coil</keyword>
<dbReference type="AlphaFoldDB" id="A0A1A9VGU3"/>
<dbReference type="GO" id="GO:0005789">
    <property type="term" value="C:endoplasmic reticulum membrane"/>
    <property type="evidence" value="ECO:0007669"/>
    <property type="project" value="TreeGrafter"/>
</dbReference>
<organism evidence="12 13">
    <name type="scientific">Glossina austeni</name>
    <name type="common">Savannah tsetse fly</name>
    <dbReference type="NCBI Taxonomy" id="7395"/>
    <lineage>
        <taxon>Eukaryota</taxon>
        <taxon>Metazoa</taxon>
        <taxon>Ecdysozoa</taxon>
        <taxon>Arthropoda</taxon>
        <taxon>Hexapoda</taxon>
        <taxon>Insecta</taxon>
        <taxon>Pterygota</taxon>
        <taxon>Neoptera</taxon>
        <taxon>Endopterygota</taxon>
        <taxon>Diptera</taxon>
        <taxon>Brachycera</taxon>
        <taxon>Muscomorpha</taxon>
        <taxon>Hippoboscoidea</taxon>
        <taxon>Glossinidae</taxon>
        <taxon>Glossina</taxon>
    </lineage>
</organism>
<proteinExistence type="inferred from homology"/>
<evidence type="ECO:0000313" key="13">
    <source>
        <dbReference type="Proteomes" id="UP000078200"/>
    </source>
</evidence>
<evidence type="ECO:0000256" key="5">
    <source>
        <dbReference type="ARBA" id="ARBA00022786"/>
    </source>
</evidence>
<dbReference type="InterPro" id="IPR056580">
    <property type="entry name" value="Ufl1_dom"/>
</dbReference>
<comment type="similarity">
    <text evidence="2">Belongs to the UFL1 family.</text>
</comment>
<dbReference type="GO" id="GO:0034976">
    <property type="term" value="P:response to endoplasmic reticulum stress"/>
    <property type="evidence" value="ECO:0007669"/>
    <property type="project" value="TreeGrafter"/>
</dbReference>
<reference evidence="12" key="1">
    <citation type="submission" date="2020-05" db="UniProtKB">
        <authorList>
            <consortium name="EnsemblMetazoa"/>
        </authorList>
    </citation>
    <scope>IDENTIFICATION</scope>
    <source>
        <strain evidence="12">TTRI</strain>
    </source>
</reference>
<dbReference type="EnsemblMetazoa" id="GAUT036779-RA">
    <property type="protein sequence ID" value="GAUT036779-PA"/>
    <property type="gene ID" value="GAUT036779"/>
</dbReference>
<dbReference type="GO" id="GO:1990592">
    <property type="term" value="P:protein K69-linked ufmylation"/>
    <property type="evidence" value="ECO:0007669"/>
    <property type="project" value="TreeGrafter"/>
</dbReference>
<name>A0A1A9VGU3_GLOAU</name>
<dbReference type="Pfam" id="PF23659">
    <property type="entry name" value="UFL1"/>
    <property type="match status" value="1"/>
</dbReference>
<feature type="domain" description="E3 UFM1-protein ligase 1-like N-terminal" evidence="9">
    <location>
        <begin position="7"/>
        <end position="280"/>
    </location>
</feature>
<feature type="coiled-coil region" evidence="7">
    <location>
        <begin position="741"/>
        <end position="771"/>
    </location>
</feature>
<keyword evidence="4" id="KW-0808">Transferase</keyword>
<keyword evidence="5" id="KW-0833">Ubl conjugation pathway</keyword>
<evidence type="ECO:0000259" key="11">
    <source>
        <dbReference type="Pfam" id="PF25041"/>
    </source>
</evidence>
<dbReference type="PANTHER" id="PTHR31057">
    <property type="entry name" value="E3 UFM1-PROTEIN LIGASE 1"/>
    <property type="match status" value="1"/>
</dbReference>
<evidence type="ECO:0000256" key="2">
    <source>
        <dbReference type="ARBA" id="ARBA00010789"/>
    </source>
</evidence>
<dbReference type="GO" id="GO:0061666">
    <property type="term" value="F:UFM1 ligase activity"/>
    <property type="evidence" value="ECO:0007669"/>
    <property type="project" value="InterPro"/>
</dbReference>
<dbReference type="Pfam" id="PF09743">
    <property type="entry name" value="E3_UFM1_ligase"/>
    <property type="match status" value="1"/>
</dbReference>
<evidence type="ECO:0000256" key="8">
    <source>
        <dbReference type="SAM" id="MobiDB-lite"/>
    </source>
</evidence>
<accession>A0A1A9VGU3</accession>
<feature type="domain" description="E3 UFM1-protein ligase-like C-terminal" evidence="11">
    <location>
        <begin position="664"/>
        <end position="768"/>
    </location>
</feature>
<evidence type="ECO:0000256" key="3">
    <source>
        <dbReference type="ARBA" id="ARBA00014160"/>
    </source>
</evidence>
<evidence type="ECO:0000259" key="10">
    <source>
        <dbReference type="Pfam" id="PF23659"/>
    </source>
</evidence>
<feature type="domain" description="E3 UFM1-protein ligase 1-like" evidence="10">
    <location>
        <begin position="543"/>
        <end position="658"/>
    </location>
</feature>
<evidence type="ECO:0000313" key="12">
    <source>
        <dbReference type="EnsemblMetazoa" id="GAUT036779-PA"/>
    </source>
</evidence>
<dbReference type="Pfam" id="PF25041">
    <property type="entry name" value="UFL1_C"/>
    <property type="match status" value="1"/>
</dbReference>
<evidence type="ECO:0000259" key="9">
    <source>
        <dbReference type="Pfam" id="PF09743"/>
    </source>
</evidence>
<comment type="function">
    <text evidence="1">E3 UFM1-protein ligase that mediates ufmylation of target proteins.</text>
</comment>
<evidence type="ECO:0000256" key="7">
    <source>
        <dbReference type="SAM" id="Coils"/>
    </source>
</evidence>
<evidence type="ECO:0000256" key="6">
    <source>
        <dbReference type="ARBA" id="ARBA00030452"/>
    </source>
</evidence>
<evidence type="ECO:0000256" key="1">
    <source>
        <dbReference type="ARBA" id="ARBA00003950"/>
    </source>
</evidence>
<evidence type="ECO:0000256" key="4">
    <source>
        <dbReference type="ARBA" id="ARBA00022679"/>
    </source>
</evidence>
<feature type="region of interest" description="Disordered" evidence="8">
    <location>
        <begin position="405"/>
        <end position="469"/>
    </location>
</feature>
<dbReference type="VEuPathDB" id="VectorBase:GAUT036779"/>
<dbReference type="PANTHER" id="PTHR31057:SF0">
    <property type="entry name" value="E3 UFM1-PROTEIN LIGASE 1"/>
    <property type="match status" value="1"/>
</dbReference>
<keyword evidence="13" id="KW-1185">Reference proteome</keyword>
<dbReference type="STRING" id="7395.A0A1A9VGU3"/>
<dbReference type="InterPro" id="IPR056579">
    <property type="entry name" value="Ufl1_N"/>
</dbReference>
<dbReference type="Proteomes" id="UP000078200">
    <property type="component" value="Unassembled WGS sequence"/>
</dbReference>